<sequence length="361" mass="40830">MLIAEDGTEKLVTAALAQRGSKYWCPGCHRPVRLKRGAVMCAHFAHQANQVCTTFSEGETAEHLLGKQQLAAWFAASGYTVRLEARLPEIHQRPDILVRKDGQLPLALEFQCSPISVEKLRQRTQGYRDHGYRVLWLLGSPYQHQLRLNAKALKFLQHYAPWGCFLVYWLTAVNGGELLLNLTTVDGERLNYQVQAWQAAQVPVSAILNLKPQLSPPRKTATQFVTFQQRLVLGRLRHQPAVVSLQTYCYQHGGSLAQLPNWVFMTTAKVPILKTAYLSWMVYLLMALRTAPANLSQQRLQTLIWQTLLPCVAQQPCLLDPNRLQAQLVAAAISELRAAKVISRQGRDWQVEADQLAWRAH</sequence>
<dbReference type="Proteomes" id="UP001596171">
    <property type="component" value="Unassembled WGS sequence"/>
</dbReference>
<dbReference type="RefSeq" id="WP_137616400.1">
    <property type="nucleotide sequence ID" value="NZ_BJDI01000008.1"/>
</dbReference>
<dbReference type="InterPro" id="IPR057253">
    <property type="entry name" value="CoiA-like_N"/>
</dbReference>
<proteinExistence type="predicted"/>
<dbReference type="InterPro" id="IPR021176">
    <property type="entry name" value="Competence-induced_CoiA"/>
</dbReference>
<keyword evidence="4" id="KW-1185">Reference proteome</keyword>
<evidence type="ECO:0000313" key="4">
    <source>
        <dbReference type="Proteomes" id="UP001596171"/>
    </source>
</evidence>
<dbReference type="Pfam" id="PF25164">
    <property type="entry name" value="CoiA_N"/>
    <property type="match status" value="1"/>
</dbReference>
<dbReference type="PIRSF" id="PIRSF007487">
    <property type="entry name" value="Competence-induced_CoiA_bac"/>
    <property type="match status" value="1"/>
</dbReference>
<organism evidence="3 4">
    <name type="scientific">Lactiplantibacillus nangangensis</name>
    <dbReference type="NCBI Taxonomy" id="2559917"/>
    <lineage>
        <taxon>Bacteria</taxon>
        <taxon>Bacillati</taxon>
        <taxon>Bacillota</taxon>
        <taxon>Bacilli</taxon>
        <taxon>Lactobacillales</taxon>
        <taxon>Lactobacillaceae</taxon>
        <taxon>Lactiplantibacillus</taxon>
    </lineage>
</organism>
<feature type="domain" description="Competence protein CoiA-like N-terminal" evidence="2">
    <location>
        <begin position="19"/>
        <end position="54"/>
    </location>
</feature>
<evidence type="ECO:0000313" key="3">
    <source>
        <dbReference type="EMBL" id="MFC6202453.1"/>
    </source>
</evidence>
<gene>
    <name evidence="3" type="ORF">ACFP1L_11270</name>
</gene>
<reference evidence="4" key="1">
    <citation type="journal article" date="2019" name="Int. J. Syst. Evol. Microbiol.">
        <title>The Global Catalogue of Microorganisms (GCM) 10K type strain sequencing project: providing services to taxonomists for standard genome sequencing and annotation.</title>
        <authorList>
            <consortium name="The Broad Institute Genomics Platform"/>
            <consortium name="The Broad Institute Genome Sequencing Center for Infectious Disease"/>
            <person name="Wu L."/>
            <person name="Ma J."/>
        </authorList>
    </citation>
    <scope>NUCLEOTIDE SEQUENCE [LARGE SCALE GENOMIC DNA]</scope>
    <source>
        <strain evidence="4">CCM 8930</strain>
    </source>
</reference>
<dbReference type="EMBL" id="JBHSSE010000022">
    <property type="protein sequence ID" value="MFC6202453.1"/>
    <property type="molecule type" value="Genomic_DNA"/>
</dbReference>
<protein>
    <submittedName>
        <fullName evidence="3">Competence protein CoiA</fullName>
    </submittedName>
</protein>
<evidence type="ECO:0000259" key="1">
    <source>
        <dbReference type="Pfam" id="PF06054"/>
    </source>
</evidence>
<name>A0ABW1SLL3_9LACO</name>
<dbReference type="Pfam" id="PF06054">
    <property type="entry name" value="CoiA_nuc"/>
    <property type="match status" value="1"/>
</dbReference>
<feature type="domain" description="Competence protein CoiA nuclease-like" evidence="1">
    <location>
        <begin position="59"/>
        <end position="209"/>
    </location>
</feature>
<dbReference type="InterPro" id="IPR010330">
    <property type="entry name" value="CoiA_nuc"/>
</dbReference>
<comment type="caution">
    <text evidence="3">The sequence shown here is derived from an EMBL/GenBank/DDBJ whole genome shotgun (WGS) entry which is preliminary data.</text>
</comment>
<evidence type="ECO:0000259" key="2">
    <source>
        <dbReference type="Pfam" id="PF25164"/>
    </source>
</evidence>
<accession>A0ABW1SLL3</accession>